<dbReference type="InterPro" id="IPR000983">
    <property type="entry name" value="Bac_GSPG_pilin"/>
</dbReference>
<evidence type="ECO:0000256" key="5">
    <source>
        <dbReference type="ARBA" id="ARBA00022692"/>
    </source>
</evidence>
<accession>A0A380JPR0</accession>
<dbReference type="InterPro" id="IPR045584">
    <property type="entry name" value="Pilin-like"/>
</dbReference>
<dbReference type="Pfam" id="PF07963">
    <property type="entry name" value="N_methyl"/>
    <property type="match status" value="1"/>
</dbReference>
<dbReference type="PRINTS" id="PR00813">
    <property type="entry name" value="BCTERIALGSPG"/>
</dbReference>
<dbReference type="InterPro" id="IPR012902">
    <property type="entry name" value="N_methyl_site"/>
</dbReference>
<evidence type="ECO:0000256" key="2">
    <source>
        <dbReference type="ARBA" id="ARBA00004241"/>
    </source>
</evidence>
<keyword evidence="3" id="KW-1003">Cell membrane</keyword>
<protein>
    <submittedName>
        <fullName evidence="11">Competence protein</fullName>
    </submittedName>
</protein>
<dbReference type="PIRSF" id="PIRSF029928">
    <property type="entry name" value="Late_competence_ComGC"/>
    <property type="match status" value="1"/>
</dbReference>
<evidence type="ECO:0000313" key="11">
    <source>
        <dbReference type="EMBL" id="SUN44387.1"/>
    </source>
</evidence>
<dbReference type="GO" id="GO:0009986">
    <property type="term" value="C:cell surface"/>
    <property type="evidence" value="ECO:0007669"/>
    <property type="project" value="UniProtKB-SubCell"/>
</dbReference>
<keyword evidence="4" id="KW-0488">Methylation</keyword>
<dbReference type="Gene3D" id="3.30.700.10">
    <property type="entry name" value="Glycoprotein, Type 4 Pilin"/>
    <property type="match status" value="1"/>
</dbReference>
<keyword evidence="8" id="KW-0178">Competence</keyword>
<dbReference type="EMBL" id="UHFF01000002">
    <property type="protein sequence ID" value="SUN44387.1"/>
    <property type="molecule type" value="Genomic_DNA"/>
</dbReference>
<evidence type="ECO:0000256" key="1">
    <source>
        <dbReference type="ARBA" id="ARBA00004162"/>
    </source>
</evidence>
<gene>
    <name evidence="11" type="ORF">NCTC12092_00057</name>
</gene>
<evidence type="ECO:0000256" key="4">
    <source>
        <dbReference type="ARBA" id="ARBA00022481"/>
    </source>
</evidence>
<comment type="similarity">
    <text evidence="9">Belongs to the ComGC family.</text>
</comment>
<feature type="transmembrane region" description="Helical" evidence="10">
    <location>
        <begin position="12"/>
        <end position="36"/>
    </location>
</feature>
<dbReference type="GO" id="GO:0015628">
    <property type="term" value="P:protein secretion by the type II secretion system"/>
    <property type="evidence" value="ECO:0007669"/>
    <property type="project" value="InterPro"/>
</dbReference>
<evidence type="ECO:0000256" key="6">
    <source>
        <dbReference type="ARBA" id="ARBA00022989"/>
    </source>
</evidence>
<dbReference type="GO" id="GO:0005886">
    <property type="term" value="C:plasma membrane"/>
    <property type="evidence" value="ECO:0007669"/>
    <property type="project" value="UniProtKB-SubCell"/>
</dbReference>
<keyword evidence="7 10" id="KW-0472">Membrane</keyword>
<keyword evidence="6 10" id="KW-1133">Transmembrane helix</keyword>
<organism evidence="11 12">
    <name type="scientific">Streptococcus equi subsp. equi</name>
    <dbReference type="NCBI Taxonomy" id="148942"/>
    <lineage>
        <taxon>Bacteria</taxon>
        <taxon>Bacillati</taxon>
        <taxon>Bacillota</taxon>
        <taxon>Bacilli</taxon>
        <taxon>Lactobacillales</taxon>
        <taxon>Streptococcaceae</taxon>
        <taxon>Streptococcus</taxon>
    </lineage>
</organism>
<dbReference type="SUPFAM" id="SSF54523">
    <property type="entry name" value="Pili subunits"/>
    <property type="match status" value="1"/>
</dbReference>
<keyword evidence="5 10" id="KW-0812">Transmembrane</keyword>
<evidence type="ECO:0000256" key="3">
    <source>
        <dbReference type="ARBA" id="ARBA00022475"/>
    </source>
</evidence>
<dbReference type="Proteomes" id="UP000254461">
    <property type="component" value="Unassembled WGS sequence"/>
</dbReference>
<dbReference type="GO" id="GO:0030420">
    <property type="term" value="P:establishment of competence for transformation"/>
    <property type="evidence" value="ECO:0007669"/>
    <property type="project" value="UniProtKB-KW"/>
</dbReference>
<dbReference type="RefSeq" id="WP_115250221.1">
    <property type="nucleotide sequence ID" value="NZ_UHFF01000002.1"/>
</dbReference>
<sequence>MKMRLSILKDQGVQAFTLLEMLLVLLIISVLMLLFVPNLSKQKDKVTDTGNAAVVKLVENQAELYELSHGEKPSLKQLQEDGSISDKQQKAYQDYYAKHKDETKKLN</sequence>
<evidence type="ECO:0000256" key="7">
    <source>
        <dbReference type="ARBA" id="ARBA00023136"/>
    </source>
</evidence>
<proteinExistence type="inferred from homology"/>
<dbReference type="NCBIfam" id="TIGR02532">
    <property type="entry name" value="IV_pilin_GFxxxE"/>
    <property type="match status" value="1"/>
</dbReference>
<name>A0A380JPR0_9STRE</name>
<dbReference type="InterPro" id="IPR016940">
    <property type="entry name" value="ComGC"/>
</dbReference>
<evidence type="ECO:0000313" key="12">
    <source>
        <dbReference type="Proteomes" id="UP000254461"/>
    </source>
</evidence>
<dbReference type="AlphaFoldDB" id="A0A380JPR0"/>
<reference evidence="11 12" key="1">
    <citation type="submission" date="2018-06" db="EMBL/GenBank/DDBJ databases">
        <authorList>
            <consortium name="Pathogen Informatics"/>
            <person name="Doyle S."/>
        </authorList>
    </citation>
    <scope>NUCLEOTIDE SEQUENCE [LARGE SCALE GENOMIC DNA]</scope>
    <source>
        <strain evidence="11 12">NCTC12092</strain>
    </source>
</reference>
<comment type="subcellular location">
    <subcellularLocation>
        <location evidence="1">Cell membrane</location>
        <topology evidence="1">Single-pass membrane protein</topology>
    </subcellularLocation>
    <subcellularLocation>
        <location evidence="2">Cell surface</location>
    </subcellularLocation>
</comment>
<evidence type="ECO:0000256" key="10">
    <source>
        <dbReference type="SAM" id="Phobius"/>
    </source>
</evidence>
<dbReference type="NCBIfam" id="NF040999">
    <property type="entry name" value="pilin_ComGC"/>
    <property type="match status" value="1"/>
</dbReference>
<evidence type="ECO:0000256" key="8">
    <source>
        <dbReference type="ARBA" id="ARBA00023287"/>
    </source>
</evidence>
<evidence type="ECO:0000256" key="9">
    <source>
        <dbReference type="ARBA" id="ARBA00043982"/>
    </source>
</evidence>
<dbReference type="GO" id="GO:0015627">
    <property type="term" value="C:type II protein secretion system complex"/>
    <property type="evidence" value="ECO:0007669"/>
    <property type="project" value="InterPro"/>
</dbReference>